<name>A0ABU5C863_9BACI</name>
<dbReference type="EMBL" id="JAWDIP010000003">
    <property type="protein sequence ID" value="MDY0395400.1"/>
    <property type="molecule type" value="Genomic_DNA"/>
</dbReference>
<protein>
    <submittedName>
        <fullName evidence="1">Fur-regulated basic protein FbpA</fullName>
    </submittedName>
</protein>
<keyword evidence="2" id="KW-1185">Reference proteome</keyword>
<organism evidence="1 2">
    <name type="scientific">Tigheibacillus halophilus</name>
    <dbReference type="NCBI Taxonomy" id="361280"/>
    <lineage>
        <taxon>Bacteria</taxon>
        <taxon>Bacillati</taxon>
        <taxon>Bacillota</taxon>
        <taxon>Bacilli</taxon>
        <taxon>Bacillales</taxon>
        <taxon>Bacillaceae</taxon>
        <taxon>Tigheibacillus</taxon>
    </lineage>
</organism>
<reference evidence="1 2" key="1">
    <citation type="submission" date="2023-10" db="EMBL/GenBank/DDBJ databases">
        <title>Virgibacillus halophilus 5B73C genome.</title>
        <authorList>
            <person name="Miliotis G."/>
            <person name="Sengupta P."/>
            <person name="Hameed A."/>
            <person name="Chuvochina M."/>
            <person name="Mcdonagh F."/>
            <person name="Simpson A.C."/>
            <person name="Singh N.K."/>
            <person name="Rekha P.D."/>
            <person name="Raman K."/>
            <person name="Hugenholtz P."/>
            <person name="Venkateswaran K."/>
        </authorList>
    </citation>
    <scope>NUCLEOTIDE SEQUENCE [LARGE SCALE GENOMIC DNA]</scope>
    <source>
        <strain evidence="1 2">5B73C</strain>
    </source>
</reference>
<dbReference type="RefSeq" id="WP_390356363.1">
    <property type="nucleotide sequence ID" value="NZ_JBHUIZ010000012.1"/>
</dbReference>
<dbReference type="Proteomes" id="UP001281447">
    <property type="component" value="Unassembled WGS sequence"/>
</dbReference>
<evidence type="ECO:0000313" key="2">
    <source>
        <dbReference type="Proteomes" id="UP001281447"/>
    </source>
</evidence>
<comment type="caution">
    <text evidence="1">The sequence shown here is derived from an EMBL/GenBank/DDBJ whole genome shotgun (WGS) entry which is preliminary data.</text>
</comment>
<gene>
    <name evidence="1" type="ORF">RWE15_14360</name>
</gene>
<accession>A0ABU5C863</accession>
<evidence type="ECO:0000313" key="1">
    <source>
        <dbReference type="EMBL" id="MDY0395400.1"/>
    </source>
</evidence>
<proteinExistence type="predicted"/>
<sequence>MIDIAEKRKQRAIADRKTYLINELYRMGLDKARDGRKFEECSLFALEHIYIAEMCKAGKAFGEC</sequence>